<keyword evidence="9" id="KW-0418">Kinase</keyword>
<evidence type="ECO:0000256" key="2">
    <source>
        <dbReference type="ARBA" id="ARBA00009804"/>
    </source>
</evidence>
<dbReference type="SMART" id="SM00133">
    <property type="entry name" value="S_TK_X"/>
    <property type="match status" value="1"/>
</dbReference>
<dbReference type="GO" id="GO:0004674">
    <property type="term" value="F:protein serine/threonine kinase activity"/>
    <property type="evidence" value="ECO:0007669"/>
    <property type="project" value="UniProtKB-KW"/>
</dbReference>
<dbReference type="GO" id="GO:0106310">
    <property type="term" value="F:protein serine kinase activity"/>
    <property type="evidence" value="ECO:0007669"/>
    <property type="project" value="RHEA"/>
</dbReference>
<dbReference type="Ensembl" id="ENSGAGT00000000398.1">
    <property type="protein sequence ID" value="ENSGAGP00000000354.1"/>
    <property type="gene ID" value="ENSGAGG00000000143.1"/>
</dbReference>
<sequence length="581" mass="65626">MERDILADVNHPFVVKLHYAFQTEGKLYLILDFLRGGDLFTRLSKEVMFTEEDVKFYLAELALGLDHLHSLGILYRDLKPENILLDEEGHIKLTDFGLSKEAIDHEKKAYSFCGTVEYMAPEVVNRQGHTHSADWWSYGVLMFEMLTGSLPFQGKDRKETMTFILKAKLGMPQFLSSEAQSLLRALFKRNPANRLGSGTDGAEEIKRHPFYSTIDWNKLYRREIKPPFKPAVARPDDTFYFDTEFTSRTPKDSPGIPPSAGAHQLFRGFSFVATGLMEDGMVKPTQAPLSVLPIIDKSKRDPSEEMEILLRYGQHPNIITLKDVYDDGKHVFLVTELMRGGELLDRILRQKCFSEREASSVLHTICKTVEYLHSQGVVHRDLKPSNILYVDESGNPESIRICDFGFAKQLRAENGLLMTPCYTANFVAPEVLKRQGYDEGCDIWSLGILLYTMLAGYTPFANGPSDTPEDILSRIGGGKFTLKGGNWDTVSEAAKDLVTKMLHIDPHQRLTAKQVLQHPWITQKDRLPQSQLSHQDVQLVKGAMVATYSAINSSKPSPQLKPIESSILAQRRVKKLPSTSL</sequence>
<keyword evidence="4" id="KW-0723">Serine/threonine-protein kinase</keyword>
<comment type="similarity">
    <text evidence="2">Belongs to the protein kinase superfamily. AGC Ser/Thr protein kinase family. S6 kinase subfamily.</text>
</comment>
<dbReference type="SMART" id="SM00220">
    <property type="entry name" value="S_TKc"/>
    <property type="match status" value="2"/>
</dbReference>
<dbReference type="PANTHER" id="PTHR24351">
    <property type="entry name" value="RIBOSOMAL PROTEIN S6 KINASE"/>
    <property type="match status" value="1"/>
</dbReference>
<reference evidence="17" key="1">
    <citation type="journal article" date="2017" name="PLoS ONE">
        <title>The Agassiz's desert tortoise genome provides a resource for the conservation of a threatened species.</title>
        <authorList>
            <person name="Tollis M."/>
            <person name="DeNardo D.F."/>
            <person name="Cornelius J.A."/>
            <person name="Dolby G.A."/>
            <person name="Edwards T."/>
            <person name="Henen B.T."/>
            <person name="Karl A.E."/>
            <person name="Murphy R.W."/>
            <person name="Kusumi K."/>
        </authorList>
    </citation>
    <scope>NUCLEOTIDE SEQUENCE [LARGE SCALE GENOMIC DNA]</scope>
</reference>
<name>A0A452GFM7_9SAUR</name>
<keyword evidence="10" id="KW-0067">ATP-binding</keyword>
<evidence type="ECO:0000256" key="10">
    <source>
        <dbReference type="ARBA" id="ARBA00022840"/>
    </source>
</evidence>
<feature type="domain" description="Protein kinase" evidence="14">
    <location>
        <begin position="266"/>
        <end position="521"/>
    </location>
</feature>
<feature type="domain" description="Protein kinase" evidence="14">
    <location>
        <begin position="1"/>
        <end position="211"/>
    </location>
</feature>
<evidence type="ECO:0000256" key="11">
    <source>
        <dbReference type="ARBA" id="ARBA00047899"/>
    </source>
</evidence>
<dbReference type="SUPFAM" id="SSF56112">
    <property type="entry name" value="Protein kinase-like (PK-like)"/>
    <property type="match status" value="2"/>
</dbReference>
<feature type="active site" description="Proton acceptor" evidence="13">
    <location>
        <position position="77"/>
    </location>
</feature>
<evidence type="ECO:0000313" key="16">
    <source>
        <dbReference type="Ensembl" id="ENSGAGP00000000354.1"/>
    </source>
</evidence>
<comment type="catalytic activity">
    <reaction evidence="11">
        <text>L-threonyl-[protein] + ATP = O-phospho-L-threonyl-[protein] + ADP + H(+)</text>
        <dbReference type="Rhea" id="RHEA:46608"/>
        <dbReference type="Rhea" id="RHEA-COMP:11060"/>
        <dbReference type="Rhea" id="RHEA-COMP:11605"/>
        <dbReference type="ChEBI" id="CHEBI:15378"/>
        <dbReference type="ChEBI" id="CHEBI:30013"/>
        <dbReference type="ChEBI" id="CHEBI:30616"/>
        <dbReference type="ChEBI" id="CHEBI:61977"/>
        <dbReference type="ChEBI" id="CHEBI:456216"/>
        <dbReference type="EC" id="2.7.11.1"/>
    </reaction>
</comment>
<keyword evidence="8" id="KW-0547">Nucleotide-binding</keyword>
<evidence type="ECO:0000256" key="4">
    <source>
        <dbReference type="ARBA" id="ARBA00022527"/>
    </source>
</evidence>
<evidence type="ECO:0000256" key="5">
    <source>
        <dbReference type="ARBA" id="ARBA00022553"/>
    </source>
</evidence>
<keyword evidence="6" id="KW-0808">Transferase</keyword>
<dbReference type="GO" id="GO:0035556">
    <property type="term" value="P:intracellular signal transduction"/>
    <property type="evidence" value="ECO:0007669"/>
    <property type="project" value="InterPro"/>
</dbReference>
<proteinExistence type="inferred from homology"/>
<evidence type="ECO:0000259" key="14">
    <source>
        <dbReference type="PROSITE" id="PS50011"/>
    </source>
</evidence>
<evidence type="ECO:0000256" key="6">
    <source>
        <dbReference type="ARBA" id="ARBA00022679"/>
    </source>
</evidence>
<dbReference type="InterPro" id="IPR011009">
    <property type="entry name" value="Kinase-like_dom_sf"/>
</dbReference>
<organism evidence="16 17">
    <name type="scientific">Gopherus agassizii</name>
    <name type="common">Agassiz's desert tortoise</name>
    <dbReference type="NCBI Taxonomy" id="38772"/>
    <lineage>
        <taxon>Eukaryota</taxon>
        <taxon>Metazoa</taxon>
        <taxon>Chordata</taxon>
        <taxon>Craniata</taxon>
        <taxon>Vertebrata</taxon>
        <taxon>Euteleostomi</taxon>
        <taxon>Archelosauria</taxon>
        <taxon>Testudinata</taxon>
        <taxon>Testudines</taxon>
        <taxon>Cryptodira</taxon>
        <taxon>Durocryptodira</taxon>
        <taxon>Testudinoidea</taxon>
        <taxon>Testudinidae</taxon>
        <taxon>Gopherus</taxon>
    </lineage>
</organism>
<evidence type="ECO:0000256" key="8">
    <source>
        <dbReference type="ARBA" id="ARBA00022741"/>
    </source>
</evidence>
<protein>
    <recommendedName>
        <fullName evidence="3">non-specific serine/threonine protein kinase</fullName>
        <ecNumber evidence="3">2.7.11.1</ecNumber>
    </recommendedName>
</protein>
<dbReference type="Pfam" id="PF00069">
    <property type="entry name" value="Pkinase"/>
    <property type="match status" value="2"/>
</dbReference>
<reference evidence="16" key="2">
    <citation type="submission" date="2025-08" db="UniProtKB">
        <authorList>
            <consortium name="Ensembl"/>
        </authorList>
    </citation>
    <scope>IDENTIFICATION</scope>
</reference>
<dbReference type="InterPro" id="IPR017892">
    <property type="entry name" value="Pkinase_C"/>
</dbReference>
<dbReference type="FunFam" id="1.10.510.10:FF:000010">
    <property type="entry name" value="Ribosomal protein S6 kinase"/>
    <property type="match status" value="1"/>
</dbReference>
<dbReference type="Proteomes" id="UP000291020">
    <property type="component" value="Unassembled WGS sequence"/>
</dbReference>
<evidence type="ECO:0000256" key="7">
    <source>
        <dbReference type="ARBA" id="ARBA00022737"/>
    </source>
</evidence>
<evidence type="ECO:0000313" key="17">
    <source>
        <dbReference type="Proteomes" id="UP000291020"/>
    </source>
</evidence>
<dbReference type="InterPro" id="IPR000719">
    <property type="entry name" value="Prot_kinase_dom"/>
</dbReference>
<feature type="active site" description="Proton acceptor" evidence="13">
    <location>
        <position position="381"/>
    </location>
</feature>
<accession>A0A452GFM7</accession>
<reference evidence="16" key="3">
    <citation type="submission" date="2025-09" db="UniProtKB">
        <authorList>
            <consortium name="Ensembl"/>
        </authorList>
    </citation>
    <scope>IDENTIFICATION</scope>
</reference>
<comment type="catalytic activity">
    <reaction evidence="12">
        <text>L-seryl-[protein] + ATP = O-phospho-L-seryl-[protein] + ADP + H(+)</text>
        <dbReference type="Rhea" id="RHEA:17989"/>
        <dbReference type="Rhea" id="RHEA-COMP:9863"/>
        <dbReference type="Rhea" id="RHEA-COMP:11604"/>
        <dbReference type="ChEBI" id="CHEBI:15378"/>
        <dbReference type="ChEBI" id="CHEBI:29999"/>
        <dbReference type="ChEBI" id="CHEBI:30616"/>
        <dbReference type="ChEBI" id="CHEBI:83421"/>
        <dbReference type="ChEBI" id="CHEBI:456216"/>
        <dbReference type="EC" id="2.7.11.1"/>
    </reaction>
</comment>
<dbReference type="InterPro" id="IPR000961">
    <property type="entry name" value="AGC-kinase_C"/>
</dbReference>
<dbReference type="Gene3D" id="1.10.510.10">
    <property type="entry name" value="Transferase(Phosphotransferase) domain 1"/>
    <property type="match status" value="2"/>
</dbReference>
<dbReference type="PROSITE" id="PS50011">
    <property type="entry name" value="PROTEIN_KINASE_DOM"/>
    <property type="match status" value="2"/>
</dbReference>
<dbReference type="Pfam" id="PF00433">
    <property type="entry name" value="Pkinase_C"/>
    <property type="match status" value="1"/>
</dbReference>
<evidence type="ECO:0000256" key="12">
    <source>
        <dbReference type="ARBA" id="ARBA00048679"/>
    </source>
</evidence>
<keyword evidence="5" id="KW-0597">Phosphoprotein</keyword>
<dbReference type="InterPro" id="IPR008271">
    <property type="entry name" value="Ser/Thr_kinase_AS"/>
</dbReference>
<dbReference type="InterPro" id="IPR041906">
    <property type="entry name" value="RSK_N"/>
</dbReference>
<dbReference type="FunFam" id="1.10.510.10:FF:000041">
    <property type="entry name" value="Ribosomal protein S6 kinase"/>
    <property type="match status" value="1"/>
</dbReference>
<dbReference type="Gene3D" id="3.30.200.20">
    <property type="entry name" value="Phosphorylase Kinase, domain 1"/>
    <property type="match status" value="1"/>
</dbReference>
<keyword evidence="7" id="KW-0677">Repeat</keyword>
<dbReference type="EC" id="2.7.11.1" evidence="3"/>
<dbReference type="InterPro" id="IPR016239">
    <property type="entry name" value="Ribosomal_S6_kinase_II"/>
</dbReference>
<evidence type="ECO:0000259" key="15">
    <source>
        <dbReference type="PROSITE" id="PS51285"/>
    </source>
</evidence>
<keyword evidence="17" id="KW-1185">Reference proteome</keyword>
<dbReference type="PROSITE" id="PS51285">
    <property type="entry name" value="AGC_KINASE_CTER"/>
    <property type="match status" value="1"/>
</dbReference>
<comment type="cofactor">
    <cofactor evidence="1">
        <name>Mg(2+)</name>
        <dbReference type="ChEBI" id="CHEBI:18420"/>
    </cofactor>
</comment>
<feature type="domain" description="AGC-kinase C-terminal" evidence="15">
    <location>
        <begin position="212"/>
        <end position="281"/>
    </location>
</feature>
<dbReference type="PROSITE" id="PS00108">
    <property type="entry name" value="PROTEIN_KINASE_ST"/>
    <property type="match status" value="2"/>
</dbReference>
<dbReference type="CDD" id="cd05582">
    <property type="entry name" value="STKc_RSK_N"/>
    <property type="match status" value="1"/>
</dbReference>
<dbReference type="GO" id="GO:0005524">
    <property type="term" value="F:ATP binding"/>
    <property type="evidence" value="ECO:0007669"/>
    <property type="project" value="UniProtKB-KW"/>
</dbReference>
<dbReference type="AlphaFoldDB" id="A0A452GFM7"/>
<evidence type="ECO:0000256" key="1">
    <source>
        <dbReference type="ARBA" id="ARBA00001946"/>
    </source>
</evidence>
<evidence type="ECO:0000256" key="3">
    <source>
        <dbReference type="ARBA" id="ARBA00012513"/>
    </source>
</evidence>
<dbReference type="GO" id="GO:0000287">
    <property type="term" value="F:magnesium ion binding"/>
    <property type="evidence" value="ECO:0007669"/>
    <property type="project" value="InterPro"/>
</dbReference>
<dbReference type="PIRSF" id="PIRSF000606">
    <property type="entry name" value="Ribsml_S6_kin_2"/>
    <property type="match status" value="1"/>
</dbReference>
<evidence type="ECO:0000256" key="9">
    <source>
        <dbReference type="ARBA" id="ARBA00022777"/>
    </source>
</evidence>
<evidence type="ECO:0000256" key="13">
    <source>
        <dbReference type="PIRSR" id="PIRSR000606-50"/>
    </source>
</evidence>